<dbReference type="InterPro" id="IPR000836">
    <property type="entry name" value="PRTase_dom"/>
</dbReference>
<reference evidence="1 2" key="1">
    <citation type="submission" date="2019-08" db="EMBL/GenBank/DDBJ databases">
        <title>In-depth cultivation of the pig gut microbiome towards novel bacterial diversity and tailored functional studies.</title>
        <authorList>
            <person name="Wylensek D."/>
            <person name="Hitch T.C.A."/>
            <person name="Clavel T."/>
        </authorList>
    </citation>
    <scope>NUCLEOTIDE SEQUENCE [LARGE SCALE GENOMIC DNA]</scope>
    <source>
        <strain evidence="1 2">Oil-RF-744-WCA-WT-10</strain>
    </source>
</reference>
<proteinExistence type="predicted"/>
<gene>
    <name evidence="1" type="ORF">FYJ29_13045</name>
</gene>
<dbReference type="SUPFAM" id="SSF53271">
    <property type="entry name" value="PRTase-like"/>
    <property type="match status" value="1"/>
</dbReference>
<evidence type="ECO:0000313" key="2">
    <source>
        <dbReference type="Proteomes" id="UP000483362"/>
    </source>
</evidence>
<dbReference type="EMBL" id="VULT01000029">
    <property type="protein sequence ID" value="MSS18674.1"/>
    <property type="molecule type" value="Genomic_DNA"/>
</dbReference>
<comment type="caution">
    <text evidence="1">The sequence shown here is derived from an EMBL/GenBank/DDBJ whole genome shotgun (WGS) entry which is preliminary data.</text>
</comment>
<name>A0A6L5XGM0_9BACT</name>
<dbReference type="CDD" id="cd06223">
    <property type="entry name" value="PRTases_typeI"/>
    <property type="match status" value="1"/>
</dbReference>
<dbReference type="InterPro" id="IPR029057">
    <property type="entry name" value="PRTase-like"/>
</dbReference>
<keyword evidence="1" id="KW-0328">Glycosyltransferase</keyword>
<keyword evidence="2" id="KW-1185">Reference proteome</keyword>
<evidence type="ECO:0000313" key="1">
    <source>
        <dbReference type="EMBL" id="MSS18674.1"/>
    </source>
</evidence>
<dbReference type="RefSeq" id="WP_154328100.1">
    <property type="nucleotide sequence ID" value="NZ_CP045696.1"/>
</dbReference>
<dbReference type="Gene3D" id="3.40.50.2020">
    <property type="match status" value="1"/>
</dbReference>
<keyword evidence="1" id="KW-0808">Transferase</keyword>
<accession>A0A6L5XGM0</accession>
<protein>
    <submittedName>
        <fullName evidence="1">Phosphoribosyltransferase</fullName>
    </submittedName>
</protein>
<sequence length="190" mass="21595">MIHISNTSAFENNNNIFMVARYTYIPTTIQADGKAWGIRKKVWKFKDGDTATSSEVARWVSTTLDESMPDLENCTFVCIPASTEERTQMRYEQFSAEVCRMTQMANAYKHIKVEGERLAIHEHKVCKTISKVQVLKFDRRFFNGRKVVIFDDVITKGTSFATMVDYLEELGATVVGGIFLAATAFQHNKA</sequence>
<dbReference type="Proteomes" id="UP000483362">
    <property type="component" value="Unassembled WGS sequence"/>
</dbReference>
<organism evidence="1 2">
    <name type="scientific">Sodaliphilus pleomorphus</name>
    <dbReference type="NCBI Taxonomy" id="2606626"/>
    <lineage>
        <taxon>Bacteria</taxon>
        <taxon>Pseudomonadati</taxon>
        <taxon>Bacteroidota</taxon>
        <taxon>Bacteroidia</taxon>
        <taxon>Bacteroidales</taxon>
        <taxon>Muribaculaceae</taxon>
        <taxon>Sodaliphilus</taxon>
    </lineage>
</organism>
<dbReference type="AlphaFoldDB" id="A0A6L5XGM0"/>
<dbReference type="GO" id="GO:0016757">
    <property type="term" value="F:glycosyltransferase activity"/>
    <property type="evidence" value="ECO:0007669"/>
    <property type="project" value="UniProtKB-KW"/>
</dbReference>